<protein>
    <submittedName>
        <fullName evidence="1">Uncharacterized protein</fullName>
    </submittedName>
</protein>
<reference evidence="2" key="2">
    <citation type="journal article" date="2013" name="Nat. Commun.">
        <title>Genome of the Chinese tree shrew.</title>
        <authorList>
            <person name="Fan Y."/>
            <person name="Huang Z.Y."/>
            <person name="Cao C.C."/>
            <person name="Chen C.S."/>
            <person name="Chen Y.X."/>
            <person name="Fan D.D."/>
            <person name="He J."/>
            <person name="Hou H.L."/>
            <person name="Hu L."/>
            <person name="Hu X.T."/>
            <person name="Jiang X.T."/>
            <person name="Lai R."/>
            <person name="Lang Y.S."/>
            <person name="Liang B."/>
            <person name="Liao S.G."/>
            <person name="Mu D."/>
            <person name="Ma Y.Y."/>
            <person name="Niu Y.Y."/>
            <person name="Sun X.Q."/>
            <person name="Xia J.Q."/>
            <person name="Xiao J."/>
            <person name="Xiong Z.Q."/>
            <person name="Xu L."/>
            <person name="Yang L."/>
            <person name="Zhang Y."/>
            <person name="Zhao W."/>
            <person name="Zhao X.D."/>
            <person name="Zheng Y.T."/>
            <person name="Zhou J.M."/>
            <person name="Zhu Y.B."/>
            <person name="Zhang G.J."/>
            <person name="Wang J."/>
            <person name="Yao Y.G."/>
        </authorList>
    </citation>
    <scope>NUCLEOTIDE SEQUENCE [LARGE SCALE GENOMIC DNA]</scope>
</reference>
<dbReference type="Proteomes" id="UP000011518">
    <property type="component" value="Unassembled WGS sequence"/>
</dbReference>
<dbReference type="EMBL" id="KB320588">
    <property type="protein sequence ID" value="ELW67971.1"/>
    <property type="molecule type" value="Genomic_DNA"/>
</dbReference>
<organism evidence="1 2">
    <name type="scientific">Tupaia chinensis</name>
    <name type="common">Chinese tree shrew</name>
    <name type="synonym">Tupaia belangeri chinensis</name>
    <dbReference type="NCBI Taxonomy" id="246437"/>
    <lineage>
        <taxon>Eukaryota</taxon>
        <taxon>Metazoa</taxon>
        <taxon>Chordata</taxon>
        <taxon>Craniata</taxon>
        <taxon>Vertebrata</taxon>
        <taxon>Euteleostomi</taxon>
        <taxon>Mammalia</taxon>
        <taxon>Eutheria</taxon>
        <taxon>Euarchontoglires</taxon>
        <taxon>Scandentia</taxon>
        <taxon>Tupaiidae</taxon>
        <taxon>Tupaia</taxon>
    </lineage>
</organism>
<dbReference type="AlphaFoldDB" id="L9KYW1"/>
<proteinExistence type="predicted"/>
<gene>
    <name evidence="1" type="ORF">TREES_T100016842</name>
</gene>
<accession>L9KYW1</accession>
<keyword evidence="2" id="KW-1185">Reference proteome</keyword>
<name>L9KYW1_TUPCH</name>
<sequence length="75" mass="7648">MLPLSQACGALLLAPSASNSSCRRLTTVREDGLASSIRRDQRPEYGEGIASGVLAPVGTGVLYALVVGFKGAAPC</sequence>
<evidence type="ECO:0000313" key="2">
    <source>
        <dbReference type="Proteomes" id="UP000011518"/>
    </source>
</evidence>
<evidence type="ECO:0000313" key="1">
    <source>
        <dbReference type="EMBL" id="ELW67971.1"/>
    </source>
</evidence>
<reference evidence="2" key="1">
    <citation type="submission" date="2012-07" db="EMBL/GenBank/DDBJ databases">
        <title>Genome of the Chinese tree shrew, a rising model animal genetically related to primates.</title>
        <authorList>
            <person name="Zhang G."/>
            <person name="Fan Y."/>
            <person name="Yao Y."/>
            <person name="Huang Z."/>
        </authorList>
    </citation>
    <scope>NUCLEOTIDE SEQUENCE [LARGE SCALE GENOMIC DNA]</scope>
</reference>
<dbReference type="InParanoid" id="L9KYW1"/>